<dbReference type="AlphaFoldDB" id="A0A9D5H4Y5"/>
<evidence type="ECO:0000313" key="4">
    <source>
        <dbReference type="Proteomes" id="UP001085076"/>
    </source>
</evidence>
<evidence type="ECO:0000256" key="1">
    <source>
        <dbReference type="SAM" id="MobiDB-lite"/>
    </source>
</evidence>
<sequence length="304" mass="35332">MSAPRKVVEDTITGFSSASRKRKRTANKRWTKEMDSVLIPCLADLAKAGLKVNKSFKRQAFVEAANLVNRRFPLACMDANNVENHMRTLKQKYQDIKKLMNLNGVGWNNTRKMLVLEDETYRTYVEAQPKAKEYLNKFVPFFRELQLVCGDDYARGEYAQTIFHQFGVSHPVPDNQPDGLDTMDSEPSENNYQQQEQPMSFSSNPNSRTAWASRATTENDVIINILEKVYDMVSSMWETKKKTWKDKLIEALWSMEGYSNKDMAKLYVTLRADRNLAEDFYLRNARLRKRFVDRFIAERMASGQ</sequence>
<reference evidence="3" key="2">
    <citation type="journal article" date="2022" name="Hortic Res">
        <title>The genome of Dioscorea zingiberensis sheds light on the biosynthesis, origin and evolution of the medicinally important diosgenin saponins.</title>
        <authorList>
            <person name="Li Y."/>
            <person name="Tan C."/>
            <person name="Li Z."/>
            <person name="Guo J."/>
            <person name="Li S."/>
            <person name="Chen X."/>
            <person name="Wang C."/>
            <person name="Dai X."/>
            <person name="Yang H."/>
            <person name="Song W."/>
            <person name="Hou L."/>
            <person name="Xu J."/>
            <person name="Tong Z."/>
            <person name="Xu A."/>
            <person name="Yuan X."/>
            <person name="Wang W."/>
            <person name="Yang Q."/>
            <person name="Chen L."/>
            <person name="Sun Z."/>
            <person name="Wang K."/>
            <person name="Pan B."/>
            <person name="Chen J."/>
            <person name="Bao Y."/>
            <person name="Liu F."/>
            <person name="Qi X."/>
            <person name="Gang D.R."/>
            <person name="Wen J."/>
            <person name="Li J."/>
        </authorList>
    </citation>
    <scope>NUCLEOTIDE SEQUENCE</scope>
    <source>
        <strain evidence="3">Dzin_1.0</strain>
    </source>
</reference>
<keyword evidence="4" id="KW-1185">Reference proteome</keyword>
<accession>A0A9D5H4Y5</accession>
<feature type="domain" description="Myb/SANT-like" evidence="2">
    <location>
        <begin position="29"/>
        <end position="124"/>
    </location>
</feature>
<name>A0A9D5H4Y5_9LILI</name>
<organism evidence="3 4">
    <name type="scientific">Dioscorea zingiberensis</name>
    <dbReference type="NCBI Taxonomy" id="325984"/>
    <lineage>
        <taxon>Eukaryota</taxon>
        <taxon>Viridiplantae</taxon>
        <taxon>Streptophyta</taxon>
        <taxon>Embryophyta</taxon>
        <taxon>Tracheophyta</taxon>
        <taxon>Spermatophyta</taxon>
        <taxon>Magnoliopsida</taxon>
        <taxon>Liliopsida</taxon>
        <taxon>Dioscoreales</taxon>
        <taxon>Dioscoreaceae</taxon>
        <taxon>Dioscorea</taxon>
    </lineage>
</organism>
<dbReference type="EMBL" id="JAGGNH010000009">
    <property type="protein sequence ID" value="KAJ0963392.1"/>
    <property type="molecule type" value="Genomic_DNA"/>
</dbReference>
<dbReference type="OrthoDB" id="686209at2759"/>
<feature type="compositionally biased region" description="Polar residues" evidence="1">
    <location>
        <begin position="188"/>
        <end position="208"/>
    </location>
</feature>
<protein>
    <recommendedName>
        <fullName evidence="2">Myb/SANT-like domain-containing protein</fullName>
    </recommendedName>
</protein>
<gene>
    <name evidence="3" type="ORF">J5N97_028514</name>
</gene>
<reference evidence="3" key="1">
    <citation type="submission" date="2021-03" db="EMBL/GenBank/DDBJ databases">
        <authorList>
            <person name="Li Z."/>
            <person name="Yang C."/>
        </authorList>
    </citation>
    <scope>NUCLEOTIDE SEQUENCE</scope>
    <source>
        <strain evidence="3">Dzin_1.0</strain>
        <tissue evidence="3">Leaf</tissue>
    </source>
</reference>
<evidence type="ECO:0000259" key="2">
    <source>
        <dbReference type="Pfam" id="PF12776"/>
    </source>
</evidence>
<evidence type="ECO:0000313" key="3">
    <source>
        <dbReference type="EMBL" id="KAJ0963392.1"/>
    </source>
</evidence>
<dbReference type="PANTHER" id="PTHR46929">
    <property type="entry name" value="EXPRESSED PROTEIN"/>
    <property type="match status" value="1"/>
</dbReference>
<feature type="region of interest" description="Disordered" evidence="1">
    <location>
        <begin position="169"/>
        <end position="208"/>
    </location>
</feature>
<dbReference type="Pfam" id="PF12776">
    <property type="entry name" value="Myb_DNA-bind_3"/>
    <property type="match status" value="1"/>
</dbReference>
<proteinExistence type="predicted"/>
<comment type="caution">
    <text evidence="3">The sequence shown here is derived from an EMBL/GenBank/DDBJ whole genome shotgun (WGS) entry which is preliminary data.</text>
</comment>
<dbReference type="PANTHER" id="PTHR46929:SF23">
    <property type="entry name" value="L10-INTERACTING MYB DOMAIN-CONTAINING PROTEIN-LIKE"/>
    <property type="match status" value="1"/>
</dbReference>
<dbReference type="InterPro" id="IPR024752">
    <property type="entry name" value="Myb/SANT-like_dom"/>
</dbReference>
<dbReference type="Proteomes" id="UP001085076">
    <property type="component" value="Miscellaneous, Linkage group lg09"/>
</dbReference>